<gene>
    <name evidence="1" type="ORF">F8D52_22610</name>
</gene>
<proteinExistence type="predicted"/>
<protein>
    <recommendedName>
        <fullName evidence="3">Lipoprotein</fullName>
    </recommendedName>
</protein>
<accession>A0A5N4BJ55</accession>
<sequence>MKKLFFVGVLTLTTLISCQNDSITEEQTASKQLTSSQISKERQVLIYKSSEEVYYKDERLVEDRSENAMLVQESIKNQSSEEYARRKAFQQCMFTLPGGGGTVHLTQVYGNGQASTYWITFIDESGVHTYENPGLTCSDVYTNLH</sequence>
<evidence type="ECO:0000313" key="2">
    <source>
        <dbReference type="Proteomes" id="UP000326384"/>
    </source>
</evidence>
<name>A0A5N4BJ55_9FLAO</name>
<evidence type="ECO:0000313" key="1">
    <source>
        <dbReference type="EMBL" id="KAB1228469.1"/>
    </source>
</evidence>
<dbReference type="PROSITE" id="PS51257">
    <property type="entry name" value="PROKAR_LIPOPROTEIN"/>
    <property type="match status" value="1"/>
</dbReference>
<dbReference type="RefSeq" id="WP_152291423.1">
    <property type="nucleotide sequence ID" value="NZ_VTPV01000022.1"/>
</dbReference>
<comment type="caution">
    <text evidence="1">The sequence shown here is derived from an EMBL/GenBank/DDBJ whole genome shotgun (WGS) entry which is preliminary data.</text>
</comment>
<reference evidence="1 2" key="1">
    <citation type="journal article" date="2019" name="Stand. Genomic Sci.">
        <title>Draft Whole-Genome Sequence of a Novel Chryseobacterium viscerum Strain Isolated from Fresh Water at Dripping Springs, New Mexico.</title>
        <authorList>
            <person name="Kyndt J.A."/>
            <person name="Moore T.C."/>
        </authorList>
    </citation>
    <scope>NUCLEOTIDE SEQUENCE [LARGE SCALE GENOMIC DNA]</scope>
    <source>
        <strain evidence="1 2">DPS</strain>
    </source>
</reference>
<organism evidence="1 2">
    <name type="scientific">Chryseobacterium viscerum</name>
    <dbReference type="NCBI Taxonomy" id="1037377"/>
    <lineage>
        <taxon>Bacteria</taxon>
        <taxon>Pseudomonadati</taxon>
        <taxon>Bacteroidota</taxon>
        <taxon>Flavobacteriia</taxon>
        <taxon>Flavobacteriales</taxon>
        <taxon>Weeksellaceae</taxon>
        <taxon>Chryseobacterium group</taxon>
        <taxon>Chryseobacterium</taxon>
    </lineage>
</organism>
<dbReference type="EMBL" id="VTPV01000022">
    <property type="protein sequence ID" value="KAB1228469.1"/>
    <property type="molecule type" value="Genomic_DNA"/>
</dbReference>
<evidence type="ECO:0008006" key="3">
    <source>
        <dbReference type="Google" id="ProtNLM"/>
    </source>
</evidence>
<keyword evidence="2" id="KW-1185">Reference proteome</keyword>
<dbReference type="Proteomes" id="UP000326384">
    <property type="component" value="Unassembled WGS sequence"/>
</dbReference>